<dbReference type="PROSITE" id="PS50977">
    <property type="entry name" value="HTH_TETR_2"/>
    <property type="match status" value="1"/>
</dbReference>
<sequence>MREWVPVSTSPRGRLALAAVEAFGTRPFAEVTVTELAAAAQVTTGALYHHFGSKLGLYAVAREDVERRLLDRMEGAMAAAGGSASSRSAAVTSALLVGLDFAVREGFLYILGDPPAGTEHDRLAETLSQNFAPAAPLLGRVLAAAWRAALTAVAAGEDPAQARAALAALRIQPPDEA</sequence>
<proteinExistence type="predicted"/>
<accession>A0A372G7M2</accession>
<gene>
    <name evidence="4" type="ORF">D0T12_32215</name>
</gene>
<feature type="domain" description="HTH tetR-type" evidence="3">
    <location>
        <begin position="9"/>
        <end position="69"/>
    </location>
</feature>
<comment type="caution">
    <text evidence="4">The sequence shown here is derived from an EMBL/GenBank/DDBJ whole genome shotgun (WGS) entry which is preliminary data.</text>
</comment>
<feature type="DNA-binding region" description="H-T-H motif" evidence="2">
    <location>
        <begin position="32"/>
        <end position="51"/>
    </location>
</feature>
<dbReference type="InterPro" id="IPR001647">
    <property type="entry name" value="HTH_TetR"/>
</dbReference>
<keyword evidence="1 2" id="KW-0238">DNA-binding</keyword>
<dbReference type="RefSeq" id="WP_117404537.1">
    <property type="nucleotide sequence ID" value="NZ_QVNQ01000014.1"/>
</dbReference>
<dbReference type="GO" id="GO:0003700">
    <property type="term" value="F:DNA-binding transcription factor activity"/>
    <property type="evidence" value="ECO:0007669"/>
    <property type="project" value="TreeGrafter"/>
</dbReference>
<evidence type="ECO:0000313" key="4">
    <source>
        <dbReference type="EMBL" id="RFS81307.1"/>
    </source>
</evidence>
<dbReference type="InterPro" id="IPR050109">
    <property type="entry name" value="HTH-type_TetR-like_transc_reg"/>
</dbReference>
<dbReference type="Proteomes" id="UP000262882">
    <property type="component" value="Unassembled WGS sequence"/>
</dbReference>
<organism evidence="4 5">
    <name type="scientific">Actinomadura spongiicola</name>
    <dbReference type="NCBI Taxonomy" id="2303421"/>
    <lineage>
        <taxon>Bacteria</taxon>
        <taxon>Bacillati</taxon>
        <taxon>Actinomycetota</taxon>
        <taxon>Actinomycetes</taxon>
        <taxon>Streptosporangiales</taxon>
        <taxon>Thermomonosporaceae</taxon>
        <taxon>Actinomadura</taxon>
    </lineage>
</organism>
<evidence type="ECO:0000313" key="5">
    <source>
        <dbReference type="Proteomes" id="UP000262882"/>
    </source>
</evidence>
<dbReference type="PANTHER" id="PTHR30055">
    <property type="entry name" value="HTH-TYPE TRANSCRIPTIONAL REGULATOR RUTR"/>
    <property type="match status" value="1"/>
</dbReference>
<dbReference type="InterPro" id="IPR009057">
    <property type="entry name" value="Homeodomain-like_sf"/>
</dbReference>
<dbReference type="EMBL" id="QVNQ01000014">
    <property type="protein sequence ID" value="RFS81307.1"/>
    <property type="molecule type" value="Genomic_DNA"/>
</dbReference>
<reference evidence="4 5" key="1">
    <citation type="submission" date="2018-08" db="EMBL/GenBank/DDBJ databases">
        <title>Actinomadura spongicola sp. nov., isolated from marine sponge Leucetta chagosensis.</title>
        <authorList>
            <person name="Li L."/>
            <person name="Lin H.W."/>
        </authorList>
    </citation>
    <scope>NUCLEOTIDE SEQUENCE [LARGE SCALE GENOMIC DNA]</scope>
    <source>
        <strain evidence="4 5">LHW52907</strain>
    </source>
</reference>
<dbReference type="Gene3D" id="1.10.357.10">
    <property type="entry name" value="Tetracycline Repressor, domain 2"/>
    <property type="match status" value="1"/>
</dbReference>
<dbReference type="SUPFAM" id="SSF46689">
    <property type="entry name" value="Homeodomain-like"/>
    <property type="match status" value="1"/>
</dbReference>
<dbReference type="OrthoDB" id="4726108at2"/>
<dbReference type="PANTHER" id="PTHR30055:SF200">
    <property type="entry name" value="HTH-TYPE TRANSCRIPTIONAL REPRESSOR BDCR"/>
    <property type="match status" value="1"/>
</dbReference>
<name>A0A372G7M2_9ACTN</name>
<keyword evidence="5" id="KW-1185">Reference proteome</keyword>
<evidence type="ECO:0000256" key="1">
    <source>
        <dbReference type="ARBA" id="ARBA00023125"/>
    </source>
</evidence>
<dbReference type="GO" id="GO:0000976">
    <property type="term" value="F:transcription cis-regulatory region binding"/>
    <property type="evidence" value="ECO:0007669"/>
    <property type="project" value="TreeGrafter"/>
</dbReference>
<dbReference type="Pfam" id="PF00440">
    <property type="entry name" value="TetR_N"/>
    <property type="match status" value="1"/>
</dbReference>
<evidence type="ECO:0000259" key="3">
    <source>
        <dbReference type="PROSITE" id="PS50977"/>
    </source>
</evidence>
<dbReference type="AlphaFoldDB" id="A0A372G7M2"/>
<protein>
    <submittedName>
        <fullName evidence="4">TetR/AcrR family transcriptional regulator</fullName>
    </submittedName>
</protein>
<evidence type="ECO:0000256" key="2">
    <source>
        <dbReference type="PROSITE-ProRule" id="PRU00335"/>
    </source>
</evidence>